<keyword evidence="3" id="KW-1185">Reference proteome</keyword>
<evidence type="ECO:0000256" key="1">
    <source>
        <dbReference type="SAM" id="MobiDB-lite"/>
    </source>
</evidence>
<feature type="compositionally biased region" description="Low complexity" evidence="1">
    <location>
        <begin position="197"/>
        <end position="213"/>
    </location>
</feature>
<proteinExistence type="predicted"/>
<evidence type="ECO:0008006" key="4">
    <source>
        <dbReference type="Google" id="ProtNLM"/>
    </source>
</evidence>
<evidence type="ECO:0000313" key="2">
    <source>
        <dbReference type="EMBL" id="CAA7050720.1"/>
    </source>
</evidence>
<accession>A0A6D2KFV6</accession>
<feature type="compositionally biased region" description="Basic and acidic residues" evidence="1">
    <location>
        <begin position="154"/>
        <end position="195"/>
    </location>
</feature>
<reference evidence="2" key="1">
    <citation type="submission" date="2020-01" db="EMBL/GenBank/DDBJ databases">
        <authorList>
            <person name="Mishra B."/>
        </authorList>
    </citation>
    <scope>NUCLEOTIDE SEQUENCE [LARGE SCALE GENOMIC DNA]</scope>
</reference>
<evidence type="ECO:0000313" key="3">
    <source>
        <dbReference type="Proteomes" id="UP000467841"/>
    </source>
</evidence>
<dbReference type="EMBL" id="CACVBM020001451">
    <property type="protein sequence ID" value="CAA7050720.1"/>
    <property type="molecule type" value="Genomic_DNA"/>
</dbReference>
<name>A0A6D2KFV6_9BRAS</name>
<comment type="caution">
    <text evidence="2">The sequence shown here is derived from an EMBL/GenBank/DDBJ whole genome shotgun (WGS) entry which is preliminary data.</text>
</comment>
<gene>
    <name evidence="2" type="ORF">MERR_LOCUS37955</name>
</gene>
<dbReference type="Proteomes" id="UP000467841">
    <property type="component" value="Unassembled WGS sequence"/>
</dbReference>
<feature type="region of interest" description="Disordered" evidence="1">
    <location>
        <begin position="141"/>
        <end position="221"/>
    </location>
</feature>
<dbReference type="OrthoDB" id="1709240at2759"/>
<protein>
    <recommendedName>
        <fullName evidence="4">NB-ARC domain-containing protein</fullName>
    </recommendedName>
</protein>
<organism evidence="2 3">
    <name type="scientific">Microthlaspi erraticum</name>
    <dbReference type="NCBI Taxonomy" id="1685480"/>
    <lineage>
        <taxon>Eukaryota</taxon>
        <taxon>Viridiplantae</taxon>
        <taxon>Streptophyta</taxon>
        <taxon>Embryophyta</taxon>
        <taxon>Tracheophyta</taxon>
        <taxon>Spermatophyta</taxon>
        <taxon>Magnoliopsida</taxon>
        <taxon>eudicotyledons</taxon>
        <taxon>Gunneridae</taxon>
        <taxon>Pentapetalae</taxon>
        <taxon>rosids</taxon>
        <taxon>malvids</taxon>
        <taxon>Brassicales</taxon>
        <taxon>Brassicaceae</taxon>
        <taxon>Coluteocarpeae</taxon>
        <taxon>Microthlaspi</taxon>
    </lineage>
</organism>
<dbReference type="AlphaFoldDB" id="A0A6D2KFV6"/>
<sequence length="221" mass="25356">MKVKILSQTGLYSIKARSKHRAHIWGFLLVIKVILDDVWTREALDRLTFNLPGCTTLVVSRSKLAKPEATYDVEEYFITNTEPIKFWEFMSQLLEGLGYERLVLPIISHHLKAKEDLGYVPFKSSREGFRDGDGLRTIFRHTHETSLVPQNTKPRSDPSPLKEEKDVAGRKRDRDEEHKALRGESKHDTRKRETQEESSSSSPRKQSSLLSASDQKISPVP</sequence>